<feature type="compositionally biased region" description="Basic and acidic residues" evidence="2">
    <location>
        <begin position="24"/>
        <end position="37"/>
    </location>
</feature>
<proteinExistence type="predicted"/>
<keyword evidence="4" id="KW-1185">Reference proteome</keyword>
<evidence type="ECO:0000256" key="1">
    <source>
        <dbReference type="SAM" id="Coils"/>
    </source>
</evidence>
<sequence length="175" mass="19872">MESSREQSVEEVEHPKSTTSSEGRTAEEETCRSEVDAKSPAPVAPVKRAFEIRRRKIELARKRLEIEMLELELEEEQLSELGVGAIEQWLIFIANYEQSTAVCGFSDEENLLRLQKALRGPALDSVGHLLYFLATLSKAIAILRSEYGRPDLIVDGLINKDYDCNVTLLQELRHR</sequence>
<keyword evidence="1" id="KW-0175">Coiled coil</keyword>
<organism evidence="3 4">
    <name type="scientific">Anopheles dirus</name>
    <dbReference type="NCBI Taxonomy" id="7168"/>
    <lineage>
        <taxon>Eukaryota</taxon>
        <taxon>Metazoa</taxon>
        <taxon>Ecdysozoa</taxon>
        <taxon>Arthropoda</taxon>
        <taxon>Hexapoda</taxon>
        <taxon>Insecta</taxon>
        <taxon>Pterygota</taxon>
        <taxon>Neoptera</taxon>
        <taxon>Endopterygota</taxon>
        <taxon>Diptera</taxon>
        <taxon>Nematocera</taxon>
        <taxon>Culicoidea</taxon>
        <taxon>Culicidae</taxon>
        <taxon>Anophelinae</taxon>
        <taxon>Anopheles</taxon>
    </lineage>
</organism>
<reference evidence="3" key="2">
    <citation type="submission" date="2020-05" db="UniProtKB">
        <authorList>
            <consortium name="EnsemblMetazoa"/>
        </authorList>
    </citation>
    <scope>IDENTIFICATION</scope>
    <source>
        <strain evidence="3">WRAIR2</strain>
    </source>
</reference>
<name>A0A182NQ52_9DIPT</name>
<dbReference type="Proteomes" id="UP000075884">
    <property type="component" value="Unassembled WGS sequence"/>
</dbReference>
<evidence type="ECO:0000256" key="2">
    <source>
        <dbReference type="SAM" id="MobiDB-lite"/>
    </source>
</evidence>
<feature type="compositionally biased region" description="Basic and acidic residues" evidence="2">
    <location>
        <begin position="1"/>
        <end position="16"/>
    </location>
</feature>
<accession>A0A182NQ52</accession>
<dbReference type="VEuPathDB" id="VectorBase:ADIR009787"/>
<evidence type="ECO:0000313" key="4">
    <source>
        <dbReference type="Proteomes" id="UP000075884"/>
    </source>
</evidence>
<protein>
    <submittedName>
        <fullName evidence="3">Uncharacterized protein</fullName>
    </submittedName>
</protein>
<dbReference type="EnsemblMetazoa" id="ADIR009787-RA">
    <property type="protein sequence ID" value="ADIR009787-PA"/>
    <property type="gene ID" value="ADIR009787"/>
</dbReference>
<feature type="coiled-coil region" evidence="1">
    <location>
        <begin position="47"/>
        <end position="81"/>
    </location>
</feature>
<dbReference type="STRING" id="7168.A0A182NQ52"/>
<dbReference type="AlphaFoldDB" id="A0A182NQ52"/>
<feature type="region of interest" description="Disordered" evidence="2">
    <location>
        <begin position="1"/>
        <end position="40"/>
    </location>
</feature>
<reference evidence="4" key="1">
    <citation type="submission" date="2013-03" db="EMBL/GenBank/DDBJ databases">
        <title>The Genome Sequence of Anopheles dirus WRAIR2.</title>
        <authorList>
            <consortium name="The Broad Institute Genomics Platform"/>
            <person name="Neafsey D.E."/>
            <person name="Walton C."/>
            <person name="Walker B."/>
            <person name="Young S.K."/>
            <person name="Zeng Q."/>
            <person name="Gargeya S."/>
            <person name="Fitzgerald M."/>
            <person name="Haas B."/>
            <person name="Abouelleil A."/>
            <person name="Allen A.W."/>
            <person name="Alvarado L."/>
            <person name="Arachchi H.M."/>
            <person name="Berlin A.M."/>
            <person name="Chapman S.B."/>
            <person name="Gainer-Dewar J."/>
            <person name="Goldberg J."/>
            <person name="Griggs A."/>
            <person name="Gujja S."/>
            <person name="Hansen M."/>
            <person name="Howarth C."/>
            <person name="Imamovic A."/>
            <person name="Ireland A."/>
            <person name="Larimer J."/>
            <person name="McCowan C."/>
            <person name="Murphy C."/>
            <person name="Pearson M."/>
            <person name="Poon T.W."/>
            <person name="Priest M."/>
            <person name="Roberts A."/>
            <person name="Saif S."/>
            <person name="Shea T."/>
            <person name="Sisk P."/>
            <person name="Sykes S."/>
            <person name="Wortman J."/>
            <person name="Nusbaum C."/>
            <person name="Birren B."/>
        </authorList>
    </citation>
    <scope>NUCLEOTIDE SEQUENCE [LARGE SCALE GENOMIC DNA]</scope>
    <source>
        <strain evidence="4">WRAIR2</strain>
    </source>
</reference>
<evidence type="ECO:0000313" key="3">
    <source>
        <dbReference type="EnsemblMetazoa" id="ADIR009787-PA"/>
    </source>
</evidence>